<dbReference type="RefSeq" id="WP_018978647.1">
    <property type="nucleotide sequence ID" value="NZ_BMLN01000002.1"/>
</dbReference>
<evidence type="ECO:0000313" key="2">
    <source>
        <dbReference type="Proteomes" id="UP000606653"/>
    </source>
</evidence>
<protein>
    <submittedName>
        <fullName evidence="1">Uncharacterized protein</fullName>
    </submittedName>
</protein>
<sequence>MRDGRSEDVIRIRVLPEEATEVAEWAGLMLSELVGNEADGDGKPVQLRDPERAAELLELLLLCAEEGADATSALEPAMRLCGAVEGEENVMVKEAGHLKPAQALPNADLFKTTAVKGTDAEVQRNVSTAAESCDTLASSGYPADWHPYYGTDRDDFGSGRNTPPAYRSSEERDEVLMAVRFGASALIDLAQSHGIRVPK</sequence>
<gene>
    <name evidence="1" type="ORF">GCM10010969_08660</name>
</gene>
<keyword evidence="2" id="KW-1185">Reference proteome</keyword>
<reference evidence="2" key="1">
    <citation type="journal article" date="2019" name="Int. J. Syst. Evol. Microbiol.">
        <title>The Global Catalogue of Microorganisms (GCM) 10K type strain sequencing project: providing services to taxonomists for standard genome sequencing and annotation.</title>
        <authorList>
            <consortium name="The Broad Institute Genomics Platform"/>
            <consortium name="The Broad Institute Genome Sequencing Center for Infectious Disease"/>
            <person name="Wu L."/>
            <person name="Ma J."/>
        </authorList>
    </citation>
    <scope>NUCLEOTIDE SEQUENCE [LARGE SCALE GENOMIC DNA]</scope>
    <source>
        <strain evidence="2">CGMCC 1.6964</strain>
    </source>
</reference>
<comment type="caution">
    <text evidence="1">The sequence shown here is derived from an EMBL/GenBank/DDBJ whole genome shotgun (WGS) entry which is preliminary data.</text>
</comment>
<proteinExistence type="predicted"/>
<organism evidence="1 2">
    <name type="scientific">Saccharibacillus kuerlensis</name>
    <dbReference type="NCBI Taxonomy" id="459527"/>
    <lineage>
        <taxon>Bacteria</taxon>
        <taxon>Bacillati</taxon>
        <taxon>Bacillota</taxon>
        <taxon>Bacilli</taxon>
        <taxon>Bacillales</taxon>
        <taxon>Paenibacillaceae</taxon>
        <taxon>Saccharibacillus</taxon>
    </lineage>
</organism>
<accession>A0ABQ2KV46</accession>
<dbReference type="EMBL" id="BMLN01000002">
    <property type="protein sequence ID" value="GGN94174.1"/>
    <property type="molecule type" value="Genomic_DNA"/>
</dbReference>
<name>A0ABQ2KV46_9BACL</name>
<evidence type="ECO:0000313" key="1">
    <source>
        <dbReference type="EMBL" id="GGN94174.1"/>
    </source>
</evidence>
<dbReference type="Proteomes" id="UP000606653">
    <property type="component" value="Unassembled WGS sequence"/>
</dbReference>